<feature type="domain" description="HAMP" evidence="5">
    <location>
        <begin position="289"/>
        <end position="342"/>
    </location>
</feature>
<dbReference type="EMBL" id="QICS01000001">
    <property type="protein sequence ID" value="PXV95868.1"/>
    <property type="molecule type" value="Genomic_DNA"/>
</dbReference>
<dbReference type="GO" id="GO:0016020">
    <property type="term" value="C:membrane"/>
    <property type="evidence" value="ECO:0007669"/>
    <property type="project" value="UniProtKB-SubCell"/>
</dbReference>
<evidence type="ECO:0000256" key="4">
    <source>
        <dbReference type="SAM" id="Phobius"/>
    </source>
</evidence>
<dbReference type="PANTHER" id="PTHR34220">
    <property type="entry name" value="SENSOR HISTIDINE KINASE YPDA"/>
    <property type="match status" value="1"/>
</dbReference>
<evidence type="ECO:0000259" key="5">
    <source>
        <dbReference type="PROSITE" id="PS50885"/>
    </source>
</evidence>
<keyword evidence="4" id="KW-0472">Membrane</keyword>
<keyword evidence="4" id="KW-1133">Transmembrane helix</keyword>
<organism evidence="6 7">
    <name type="scientific">Lachnotalea glycerini</name>
    <dbReference type="NCBI Taxonomy" id="1763509"/>
    <lineage>
        <taxon>Bacteria</taxon>
        <taxon>Bacillati</taxon>
        <taxon>Bacillota</taxon>
        <taxon>Clostridia</taxon>
        <taxon>Lachnospirales</taxon>
        <taxon>Lachnospiraceae</taxon>
        <taxon>Lachnotalea</taxon>
    </lineage>
</organism>
<accession>A0A318F1Z2</accession>
<dbReference type="PANTHER" id="PTHR34220:SF7">
    <property type="entry name" value="SENSOR HISTIDINE KINASE YPDA"/>
    <property type="match status" value="1"/>
</dbReference>
<dbReference type="InterPro" id="IPR036890">
    <property type="entry name" value="HATPase_C_sf"/>
</dbReference>
<feature type="transmembrane region" description="Helical" evidence="4">
    <location>
        <begin position="12"/>
        <end position="37"/>
    </location>
</feature>
<evidence type="ECO:0000256" key="1">
    <source>
        <dbReference type="ARBA" id="ARBA00004370"/>
    </source>
</evidence>
<dbReference type="Pfam" id="PF06580">
    <property type="entry name" value="His_kinase"/>
    <property type="match status" value="1"/>
</dbReference>
<reference evidence="6 7" key="1">
    <citation type="submission" date="2018-05" db="EMBL/GenBank/DDBJ databases">
        <title>Genomic Encyclopedia of Type Strains, Phase IV (KMG-IV): sequencing the most valuable type-strain genomes for metagenomic binning, comparative biology and taxonomic classification.</title>
        <authorList>
            <person name="Goeker M."/>
        </authorList>
    </citation>
    <scope>NUCLEOTIDE SEQUENCE [LARGE SCALE GENOMIC DNA]</scope>
    <source>
        <strain evidence="6 7">DSM 28816</strain>
    </source>
</reference>
<evidence type="ECO:0000256" key="2">
    <source>
        <dbReference type="ARBA" id="ARBA00022553"/>
    </source>
</evidence>
<dbReference type="GO" id="GO:0000155">
    <property type="term" value="F:phosphorelay sensor kinase activity"/>
    <property type="evidence" value="ECO:0007669"/>
    <property type="project" value="InterPro"/>
</dbReference>
<keyword evidence="4" id="KW-0812">Transmembrane</keyword>
<dbReference type="Gene3D" id="3.30.565.10">
    <property type="entry name" value="Histidine kinase-like ATPase, C-terminal domain"/>
    <property type="match status" value="1"/>
</dbReference>
<dbReference type="SUPFAM" id="SSF55874">
    <property type="entry name" value="ATPase domain of HSP90 chaperone/DNA topoisomerase II/histidine kinase"/>
    <property type="match status" value="1"/>
</dbReference>
<dbReference type="InterPro" id="IPR010559">
    <property type="entry name" value="Sig_transdc_His_kin_internal"/>
</dbReference>
<keyword evidence="6" id="KW-0418">Kinase</keyword>
<dbReference type="InterPro" id="IPR003660">
    <property type="entry name" value="HAMP_dom"/>
</dbReference>
<dbReference type="InterPro" id="IPR050640">
    <property type="entry name" value="Bact_2-comp_sensor_kinase"/>
</dbReference>
<keyword evidence="3" id="KW-0808">Transferase</keyword>
<dbReference type="RefSeq" id="WP_110290195.1">
    <property type="nucleotide sequence ID" value="NZ_QICS01000001.1"/>
</dbReference>
<evidence type="ECO:0000256" key="3">
    <source>
        <dbReference type="ARBA" id="ARBA00022679"/>
    </source>
</evidence>
<evidence type="ECO:0000313" key="6">
    <source>
        <dbReference type="EMBL" id="PXV95868.1"/>
    </source>
</evidence>
<comment type="caution">
    <text evidence="6">The sequence shown here is derived from an EMBL/GenBank/DDBJ whole genome shotgun (WGS) entry which is preliminary data.</text>
</comment>
<dbReference type="AlphaFoldDB" id="A0A318F1Z2"/>
<comment type="subcellular location">
    <subcellularLocation>
        <location evidence="1">Membrane</location>
    </subcellularLocation>
</comment>
<gene>
    <name evidence="6" type="ORF">C8E03_101499</name>
</gene>
<proteinExistence type="predicted"/>
<keyword evidence="2" id="KW-0597">Phosphoprotein</keyword>
<name>A0A318F1Z2_9FIRM</name>
<dbReference type="Proteomes" id="UP000247523">
    <property type="component" value="Unassembled WGS sequence"/>
</dbReference>
<protein>
    <submittedName>
        <fullName evidence="6">Histidine kinase</fullName>
    </submittedName>
</protein>
<sequence>MQKKKSFIRKIMLYLLVLTGLLIVALGGFLISSYGILNKEIKDSSNTFLEIYSNELSNNIAELDQILTSVTMQREDLEKLKRNNENERLLSSIALQQYMQSLISDNGVTDIIVVYDSNYDICLDAIKTGFHFQNKNSIRDYTKLAFENKTTQNFKWDFIYLDNERYLCKMFLTDSRVIAVYIRTSKLLDYLDMQNNGNRSIALVSNTGMIGKLWGYEKKDINEGGYISKINLNNYYTDKKMIVDGQLTIYCYTGKTSVFQQVHSSMIVVAITVYIAVLFMLFILRYTQKDIAVPMKLMVNDMTSIREGEYQKRIQGEFNTKEFQLLQETTNQMVDEIIGLKIQTYEKRIELQDMELKSIRLQLKPHFFLNALTTISSLNSQNKNEQVKMYIDSLSKNVRYMFRAGFHTVSIKEEVRHVKNYFEMQELKYPECIFYLIDLPQELEEWKIPQMLIHTFVENEYKHAISMGKILTILIKVCRQDYKGENTLLIEIEDDGKGYSKEVLDYMNGHTINISEKGNRIGLWSIKRLMELMYERNDLVMLENINPHGCLNKIYVPENPKHELEEETIQIKI</sequence>
<evidence type="ECO:0000313" key="7">
    <source>
        <dbReference type="Proteomes" id="UP000247523"/>
    </source>
</evidence>
<dbReference type="Gene3D" id="6.10.340.10">
    <property type="match status" value="1"/>
</dbReference>
<dbReference type="PROSITE" id="PS50885">
    <property type="entry name" value="HAMP"/>
    <property type="match status" value="1"/>
</dbReference>
<feature type="transmembrane region" description="Helical" evidence="4">
    <location>
        <begin position="266"/>
        <end position="286"/>
    </location>
</feature>